<keyword evidence="3" id="KW-0479">Metal-binding</keyword>
<dbReference type="Gene3D" id="3.40.50.11540">
    <property type="entry name" value="NADH-ubiquinone oxidoreductase 51kDa subunit"/>
    <property type="match status" value="1"/>
</dbReference>
<keyword evidence="13" id="KW-1185">Reference proteome</keyword>
<dbReference type="GO" id="GO:0016020">
    <property type="term" value="C:membrane"/>
    <property type="evidence" value="ECO:0007669"/>
    <property type="project" value="InterPro"/>
</dbReference>
<dbReference type="Proteomes" id="UP000282007">
    <property type="component" value="Chromosome"/>
</dbReference>
<evidence type="ECO:0000313" key="13">
    <source>
        <dbReference type="Proteomes" id="UP000282007"/>
    </source>
</evidence>
<dbReference type="EMBL" id="REFS01000002">
    <property type="protein sequence ID" value="RMB23793.1"/>
    <property type="molecule type" value="Genomic_DNA"/>
</dbReference>
<dbReference type="InterPro" id="IPR011538">
    <property type="entry name" value="Nuo51_FMN-bd"/>
</dbReference>
<gene>
    <name evidence="11" type="ORF">ATH50_1023</name>
    <name evidence="10" type="ORF">DU502_03765</name>
</gene>
<dbReference type="Pfam" id="PF01512">
    <property type="entry name" value="Complex1_51K"/>
    <property type="match status" value="1"/>
</dbReference>
<reference evidence="11" key="3">
    <citation type="submission" date="2018-10" db="EMBL/GenBank/DDBJ databases">
        <authorList>
            <person name="Whitman W."/>
            <person name="Huntemann M."/>
            <person name="Clum A."/>
            <person name="Pillay M."/>
            <person name="Palaniappan K."/>
            <person name="Varghese N."/>
            <person name="Mikhailova N."/>
            <person name="Stamatis D."/>
            <person name="Reddy T."/>
            <person name="Daum C."/>
            <person name="Shapiro N."/>
            <person name="Ivanova N."/>
            <person name="Kyrpides N."/>
            <person name="Woyke T."/>
        </authorList>
    </citation>
    <scope>NUCLEOTIDE SEQUENCE</scope>
    <source>
        <strain evidence="11">CGMCC 1.10124</strain>
    </source>
</reference>
<dbReference type="InterPro" id="IPR026902">
    <property type="entry name" value="RnfC_N"/>
</dbReference>
<keyword evidence="6" id="KW-0408">Iron</keyword>
<evidence type="ECO:0000256" key="6">
    <source>
        <dbReference type="ARBA" id="ARBA00023004"/>
    </source>
</evidence>
<dbReference type="Proteomes" id="UP000277326">
    <property type="component" value="Unassembled WGS sequence"/>
</dbReference>
<dbReference type="GeneID" id="38470373"/>
<reference evidence="10 13" key="2">
    <citation type="submission" date="2018-07" db="EMBL/GenBank/DDBJ databases">
        <title>Genome sequences of Haloplanus aerogenes JCM 16430T.</title>
        <authorList>
            <person name="Kim Y.B."/>
            <person name="Roh S.W."/>
        </authorList>
    </citation>
    <scope>NUCLEOTIDE SEQUENCE [LARGE SCALE GENOMIC DNA]</scope>
    <source>
        <strain evidence="10 13">JCM 16430</strain>
    </source>
</reference>
<keyword evidence="7" id="KW-0411">Iron-sulfur</keyword>
<dbReference type="Pfam" id="PF13375">
    <property type="entry name" value="RnfC_N"/>
    <property type="match status" value="1"/>
</dbReference>
<dbReference type="SUPFAM" id="SSF142019">
    <property type="entry name" value="Nqo1 FMN-binding domain-like"/>
    <property type="match status" value="1"/>
</dbReference>
<dbReference type="AlphaFoldDB" id="A0A3M0E6W8"/>
<dbReference type="GO" id="GO:0009055">
    <property type="term" value="F:electron transfer activity"/>
    <property type="evidence" value="ECO:0007669"/>
    <property type="project" value="InterPro"/>
</dbReference>
<dbReference type="GO" id="GO:0051539">
    <property type="term" value="F:4 iron, 4 sulfur cluster binding"/>
    <property type="evidence" value="ECO:0007669"/>
    <property type="project" value="UniProtKB-KW"/>
</dbReference>
<evidence type="ECO:0000313" key="10">
    <source>
        <dbReference type="EMBL" id="AZH24552.1"/>
    </source>
</evidence>
<dbReference type="EMBL" id="CP034145">
    <property type="protein sequence ID" value="AZH24552.1"/>
    <property type="molecule type" value="Genomic_DNA"/>
</dbReference>
<dbReference type="InterPro" id="IPR010208">
    <property type="entry name" value="Ion_transpt_RnfC/RsxC"/>
</dbReference>
<feature type="domain" description="RnfC Barrel sandwich hybrid" evidence="9">
    <location>
        <begin position="307"/>
        <end position="355"/>
    </location>
</feature>
<keyword evidence="1" id="KW-0813">Transport</keyword>
<dbReference type="SUPFAM" id="SSF142984">
    <property type="entry name" value="Nqo1 middle domain-like"/>
    <property type="match status" value="1"/>
</dbReference>
<organism evidence="11 12">
    <name type="scientific">Haloplanus aerogenes</name>
    <dbReference type="NCBI Taxonomy" id="660522"/>
    <lineage>
        <taxon>Archaea</taxon>
        <taxon>Methanobacteriati</taxon>
        <taxon>Methanobacteriota</taxon>
        <taxon>Stenosarchaea group</taxon>
        <taxon>Halobacteria</taxon>
        <taxon>Halobacteriales</taxon>
        <taxon>Haloferacaceae</taxon>
        <taxon>Haloplanus</taxon>
    </lineage>
</organism>
<feature type="domain" description="NADH-ubiquinone oxidoreductase 51kDa subunit FMN-binding" evidence="8">
    <location>
        <begin position="18"/>
        <end position="174"/>
    </location>
</feature>
<evidence type="ECO:0000256" key="3">
    <source>
        <dbReference type="ARBA" id="ARBA00022723"/>
    </source>
</evidence>
<evidence type="ECO:0000256" key="1">
    <source>
        <dbReference type="ARBA" id="ARBA00022448"/>
    </source>
</evidence>
<evidence type="ECO:0000259" key="8">
    <source>
        <dbReference type="Pfam" id="PF01512"/>
    </source>
</evidence>
<evidence type="ECO:0000313" key="11">
    <source>
        <dbReference type="EMBL" id="RMB23793.1"/>
    </source>
</evidence>
<evidence type="ECO:0000256" key="2">
    <source>
        <dbReference type="ARBA" id="ARBA00022485"/>
    </source>
</evidence>
<dbReference type="RefSeq" id="WP_121919710.1">
    <property type="nucleotide sequence ID" value="NZ_CP034145.1"/>
</dbReference>
<keyword evidence="2" id="KW-0004">4Fe-4S</keyword>
<evidence type="ECO:0000256" key="7">
    <source>
        <dbReference type="ARBA" id="ARBA00023014"/>
    </source>
</evidence>
<dbReference type="PANTHER" id="PTHR43034">
    <property type="entry name" value="ION-TRANSLOCATING OXIDOREDUCTASE COMPLEX SUBUNIT C"/>
    <property type="match status" value="1"/>
</dbReference>
<evidence type="ECO:0000256" key="5">
    <source>
        <dbReference type="ARBA" id="ARBA00022982"/>
    </source>
</evidence>
<keyword evidence="5" id="KW-0249">Electron transport</keyword>
<accession>A0A3M0E6W8</accession>
<dbReference type="OrthoDB" id="297477at2157"/>
<protein>
    <submittedName>
        <fullName evidence="10">NADH dehydrogenase subunit</fullName>
    </submittedName>
    <submittedName>
        <fullName evidence="11">RnfC-like protein</fullName>
    </submittedName>
</protein>
<keyword evidence="4" id="KW-0677">Repeat</keyword>
<evidence type="ECO:0000313" key="12">
    <source>
        <dbReference type="Proteomes" id="UP000277326"/>
    </source>
</evidence>
<dbReference type="GO" id="GO:0046872">
    <property type="term" value="F:metal ion binding"/>
    <property type="evidence" value="ECO:0007669"/>
    <property type="project" value="UniProtKB-KW"/>
</dbReference>
<evidence type="ECO:0000256" key="4">
    <source>
        <dbReference type="ARBA" id="ARBA00022737"/>
    </source>
</evidence>
<name>A0A3M0E6W8_9EURY</name>
<proteinExistence type="predicted"/>
<evidence type="ECO:0000259" key="9">
    <source>
        <dbReference type="Pfam" id="PF13375"/>
    </source>
</evidence>
<dbReference type="KEGG" id="haer:DU502_03765"/>
<sequence length="365" mass="39880">MSLSQLGQMAVPTIATTIQNAGVSGVGGAGFPTHAKWRRLDDVDHLLVNHQESEPIYYMDRWLGRERAHAFAALFNALLDSGFETIVVTPKQKDRDWTRPLERVTDATVYLPADLPVDADDESGVVFAYTDDQYKFGMESVLLNVATGTVVGQDLPMDHGWIVQNTETLWNVYRALDRGAPTTRTYVHVAGNVPRHRFLDVPVGTRAADLLDAAGRPIGSLSDTEVLLHGGPGWSFRTDTTPEEFRVSKRTNAVLVMDREVVAANTYGEGRIDVLDARDWDDDHETEPTRLAPDAVGVPLVTNPAIDIVAPGEPLVSSGDRVEKREMIATPGDGISNAHHAPIDGIVTDVTDTRVDIRADVCPVD</sequence>
<dbReference type="InterPro" id="IPR037225">
    <property type="entry name" value="Nuo51_FMN-bd_sf"/>
</dbReference>
<reference evidence="11 12" key="1">
    <citation type="journal article" date="2015" name="Stand. Genomic Sci.">
        <title>Genomic Encyclopedia of Bacterial and Archaeal Type Strains, Phase III: the genomes of soil and plant-associated and newly described type strains.</title>
        <authorList>
            <person name="Whitman W.B."/>
            <person name="Woyke T."/>
            <person name="Klenk H.P."/>
            <person name="Zhou Y."/>
            <person name="Lilburn T.G."/>
            <person name="Beck B.J."/>
            <person name="De Vos P."/>
            <person name="Vandamme P."/>
            <person name="Eisen J.A."/>
            <person name="Garrity G."/>
            <person name="Hugenholtz P."/>
            <person name="Kyrpides N.C."/>
        </authorList>
    </citation>
    <scope>NUCLEOTIDE SEQUENCE [LARGE SCALE GENOMIC DNA]</scope>
    <source>
        <strain evidence="11 12">CGMCC 1.10124</strain>
    </source>
</reference>
<dbReference type="PANTHER" id="PTHR43034:SF2">
    <property type="entry name" value="ION-TRANSLOCATING OXIDOREDUCTASE COMPLEX SUBUNIT C"/>
    <property type="match status" value="1"/>
</dbReference>